<name>A0A3E1IZC0_GARVA</name>
<proteinExistence type="predicted"/>
<dbReference type="AlphaFoldDB" id="A0A3E1IZC0"/>
<protein>
    <submittedName>
        <fullName evidence="2">Dihydroneopterin aldolase</fullName>
    </submittedName>
</protein>
<feature type="region of interest" description="Disordered" evidence="1">
    <location>
        <begin position="175"/>
        <end position="208"/>
    </location>
</feature>
<sequence length="392" mass="42633">MDTISLMGIRPRGNEIVIGVYRYLYIDAVLQLDLHTAARGVEENAVDIPQISDRLASVLTQCGENSELQEKPSIALEVIAKAASDAAMRTWQVREADITVHASMRSEYYDLQSTVDDVSVTMHSYATNDFEVKSSAIPESIATVAARLGQMEVDDFDDSPDAQVRRSIIEKVEEEARNKDAANAAAAAASGSDDANQSENDTPHGTDIVKKEKLSPLYGICPVPMQTSAVISLRGEANRATRSAMLRTVALLEQDRNSQVDGVSALYIANRLEGDIFSAVLVLSTSADDYELLRLVRAVNSLHKDIVNVHILGTRSYGASALETKTLSDKLASQRTVDIVLADPTADELIPWMQIEPDAALDGDPISYSLAFSADAQCVGLYSDQWLMGDDY</sequence>
<comment type="caution">
    <text evidence="2">The sequence shown here is derived from an EMBL/GenBank/DDBJ whole genome shotgun (WGS) entry which is preliminary data.</text>
</comment>
<organism evidence="2 3">
    <name type="scientific">Gardnerella vaginalis</name>
    <dbReference type="NCBI Taxonomy" id="2702"/>
    <lineage>
        <taxon>Bacteria</taxon>
        <taxon>Bacillati</taxon>
        <taxon>Actinomycetota</taxon>
        <taxon>Actinomycetes</taxon>
        <taxon>Bifidobacteriales</taxon>
        <taxon>Bifidobacteriaceae</taxon>
        <taxon>Gardnerella</taxon>
    </lineage>
</organism>
<dbReference type="RefSeq" id="WP_116712497.1">
    <property type="nucleotide sequence ID" value="NZ_LRTV01000010.1"/>
</dbReference>
<dbReference type="OrthoDB" id="9808041at2"/>
<dbReference type="Proteomes" id="UP000259221">
    <property type="component" value="Unassembled WGS sequence"/>
</dbReference>
<feature type="compositionally biased region" description="Low complexity" evidence="1">
    <location>
        <begin position="181"/>
        <end position="198"/>
    </location>
</feature>
<accession>A0A3E1IZC0</accession>
<evidence type="ECO:0000256" key="1">
    <source>
        <dbReference type="SAM" id="MobiDB-lite"/>
    </source>
</evidence>
<reference evidence="2 3" key="1">
    <citation type="submission" date="2016-02" db="EMBL/GenBank/DDBJ databases">
        <authorList>
            <person name="Alioto T."/>
            <person name="Alioto T."/>
        </authorList>
    </citation>
    <scope>NUCLEOTIDE SEQUENCE [LARGE SCALE GENOMIC DNA]</scope>
    <source>
        <strain evidence="2 3">NR010</strain>
    </source>
</reference>
<dbReference type="EMBL" id="LRTV01000010">
    <property type="protein sequence ID" value="RFD78360.1"/>
    <property type="molecule type" value="Genomic_DNA"/>
</dbReference>
<evidence type="ECO:0000313" key="3">
    <source>
        <dbReference type="Proteomes" id="UP000259221"/>
    </source>
</evidence>
<gene>
    <name evidence="2" type="ORF">AXE77_05045</name>
</gene>
<evidence type="ECO:0000313" key="2">
    <source>
        <dbReference type="EMBL" id="RFD78360.1"/>
    </source>
</evidence>